<dbReference type="AlphaFoldDB" id="A0A3Q8I9F9"/>
<dbReference type="Gene3D" id="3.60.10.10">
    <property type="entry name" value="Endonuclease/exonuclease/phosphatase"/>
    <property type="match status" value="1"/>
</dbReference>
<dbReference type="InterPro" id="IPR005135">
    <property type="entry name" value="Endo/exonuclease/phosphatase"/>
</dbReference>
<name>A0A3Q8I9F9_9BACT</name>
<protein>
    <recommendedName>
        <fullName evidence="2">Endonuclease/exonuclease/phosphatase domain-containing protein</fullName>
    </recommendedName>
</protein>
<organism evidence="3">
    <name type="scientific">Cystobacter fuscus</name>
    <dbReference type="NCBI Taxonomy" id="43"/>
    <lineage>
        <taxon>Bacteria</taxon>
        <taxon>Pseudomonadati</taxon>
        <taxon>Myxococcota</taxon>
        <taxon>Myxococcia</taxon>
        <taxon>Myxococcales</taxon>
        <taxon>Cystobacterineae</taxon>
        <taxon>Archangiaceae</taxon>
        <taxon>Cystobacter</taxon>
    </lineage>
</organism>
<dbReference type="GO" id="GO:0016020">
    <property type="term" value="C:membrane"/>
    <property type="evidence" value="ECO:0007669"/>
    <property type="project" value="GOC"/>
</dbReference>
<accession>A0A3Q8I9F9</accession>
<dbReference type="GO" id="GO:0006506">
    <property type="term" value="P:GPI anchor biosynthetic process"/>
    <property type="evidence" value="ECO:0007669"/>
    <property type="project" value="TreeGrafter"/>
</dbReference>
<feature type="domain" description="Endonuclease/exonuclease/phosphatase" evidence="2">
    <location>
        <begin position="64"/>
        <end position="280"/>
    </location>
</feature>
<dbReference type="Pfam" id="PF03372">
    <property type="entry name" value="Exo_endo_phos"/>
    <property type="match status" value="1"/>
</dbReference>
<dbReference type="InterPro" id="IPR051916">
    <property type="entry name" value="GPI-anchor_lipid_remodeler"/>
</dbReference>
<keyword evidence="1" id="KW-0732">Signal</keyword>
<dbReference type="PANTHER" id="PTHR14859:SF15">
    <property type="entry name" value="ENDONUCLEASE_EXONUCLEASE_PHOSPHATASE DOMAIN-CONTAINING PROTEIN"/>
    <property type="match status" value="1"/>
</dbReference>
<evidence type="ECO:0000256" key="1">
    <source>
        <dbReference type="SAM" id="SignalP"/>
    </source>
</evidence>
<evidence type="ECO:0000259" key="2">
    <source>
        <dbReference type="Pfam" id="PF03372"/>
    </source>
</evidence>
<dbReference type="GO" id="GO:0003824">
    <property type="term" value="F:catalytic activity"/>
    <property type="evidence" value="ECO:0007669"/>
    <property type="project" value="InterPro"/>
</dbReference>
<dbReference type="EMBL" id="MH908898">
    <property type="protein sequence ID" value="AYM53277.1"/>
    <property type="molecule type" value="Genomic_DNA"/>
</dbReference>
<dbReference type="SUPFAM" id="SSF56219">
    <property type="entry name" value="DNase I-like"/>
    <property type="match status" value="1"/>
</dbReference>
<feature type="chain" id="PRO_5018532478" description="Endonuclease/exonuclease/phosphatase domain-containing protein" evidence="1">
    <location>
        <begin position="20"/>
        <end position="314"/>
    </location>
</feature>
<evidence type="ECO:0000313" key="3">
    <source>
        <dbReference type="EMBL" id="AYM53277.1"/>
    </source>
</evidence>
<dbReference type="InterPro" id="IPR036691">
    <property type="entry name" value="Endo/exonu/phosph_ase_sf"/>
</dbReference>
<feature type="signal peptide" evidence="1">
    <location>
        <begin position="1"/>
        <end position="19"/>
    </location>
</feature>
<sequence>MRIDRLLAGLFLATPLACASSSSASRHEALSEPSSLPMTQSVAAPAQTVSAVAPGQEEVDLRVMTFNIQSGLQGLDKVADVIRSAAPDIVALQEVDVRSLRASGLDQPAVLAERTGLPYYAHFRTTSLFGGDYGVALLSRFPLESVQQHPLPVVEGTEPRTLAHALVKVNGQEVSVYVTHLTRRPFNNAIRVRQSVAIMALVSQDPRPKLLMGDMNDTPESNSLRLFTRELMDVFAQRGEGSAITYPLPIIPSLRLDYVLASERFMPRRSKVLRVKASDHFPVVADLTLLGPVRAPAPQLATGEPSMASSASSQ</sequence>
<dbReference type="PANTHER" id="PTHR14859">
    <property type="entry name" value="CALCOFLUOR WHITE HYPERSENSITIVE PROTEIN PRECURSOR"/>
    <property type="match status" value="1"/>
</dbReference>
<proteinExistence type="predicted"/>
<reference evidence="3" key="1">
    <citation type="journal article" date="2018" name="J. Ind. Microbiol. Biotechnol.">
        <title>Genome mining reveals uncommon alkylpyrones as type III PKS products from myxobacteria.</title>
        <authorList>
            <person name="Hug J.J."/>
            <person name="Panter F."/>
            <person name="Krug D."/>
            <person name="Muller R."/>
        </authorList>
    </citation>
    <scope>NUCLEOTIDE SEQUENCE</scope>
    <source>
        <strain evidence="3">MCy1100</strain>
    </source>
</reference>